<dbReference type="Gene3D" id="2.30.30.290">
    <property type="entry name" value="YopX-like domains"/>
    <property type="match status" value="1"/>
</dbReference>
<sequence>MREILFKGKSLLSGEWVEGYYIGPIGVLDVHEICDIHDITGTRVEVDPSTVCEYTGMTDKNGTKIFEGDIIHWTNWNGEQKEAPVCYDQEWNRFCVWLNGAESMGVNIHLSTSGIEIVGNKFDGGKDDS</sequence>
<evidence type="ECO:0000259" key="1">
    <source>
        <dbReference type="Pfam" id="PF09643"/>
    </source>
</evidence>
<protein>
    <submittedName>
        <fullName evidence="2">YopX protein</fullName>
    </submittedName>
</protein>
<proteinExistence type="predicted"/>
<dbReference type="EMBL" id="BK014835">
    <property type="protein sequence ID" value="DAD77837.1"/>
    <property type="molecule type" value="Genomic_DNA"/>
</dbReference>
<dbReference type="InterPro" id="IPR023385">
    <property type="entry name" value="YopX-like_C"/>
</dbReference>
<feature type="domain" description="YopX protein" evidence="1">
    <location>
        <begin position="43"/>
        <end position="122"/>
    </location>
</feature>
<evidence type="ECO:0000313" key="2">
    <source>
        <dbReference type="EMBL" id="DAD77837.1"/>
    </source>
</evidence>
<name>A0A8S5M6A2_9CAUD</name>
<dbReference type="InterPro" id="IPR019096">
    <property type="entry name" value="YopX_protein"/>
</dbReference>
<dbReference type="Pfam" id="PF09643">
    <property type="entry name" value="YopX"/>
    <property type="match status" value="1"/>
</dbReference>
<organism evidence="2">
    <name type="scientific">Siphoviridae sp. ct73V17</name>
    <dbReference type="NCBI Taxonomy" id="2826302"/>
    <lineage>
        <taxon>Viruses</taxon>
        <taxon>Duplodnaviria</taxon>
        <taxon>Heunggongvirae</taxon>
        <taxon>Uroviricota</taxon>
        <taxon>Caudoviricetes</taxon>
    </lineage>
</organism>
<accession>A0A8S5M6A2</accession>
<reference evidence="2" key="1">
    <citation type="journal article" date="2021" name="Proc. Natl. Acad. Sci. U.S.A.">
        <title>A Catalog of Tens of Thousands of Viruses from Human Metagenomes Reveals Hidden Associations with Chronic Diseases.</title>
        <authorList>
            <person name="Tisza M.J."/>
            <person name="Buck C.B."/>
        </authorList>
    </citation>
    <scope>NUCLEOTIDE SEQUENCE</scope>
    <source>
        <strain evidence="2">Ct73V17</strain>
    </source>
</reference>
<dbReference type="SUPFAM" id="SSF159006">
    <property type="entry name" value="YopX-like"/>
    <property type="match status" value="1"/>
</dbReference>